<protein>
    <submittedName>
        <fullName evidence="1">Uncharacterized protein</fullName>
    </submittedName>
</protein>
<comment type="caution">
    <text evidence="1">The sequence shown here is derived from an EMBL/GenBank/DDBJ whole genome shotgun (WGS) entry which is preliminary data.</text>
</comment>
<accession>X1CCK8</accession>
<proteinExistence type="predicted"/>
<organism evidence="1">
    <name type="scientific">marine sediment metagenome</name>
    <dbReference type="NCBI Taxonomy" id="412755"/>
    <lineage>
        <taxon>unclassified sequences</taxon>
        <taxon>metagenomes</taxon>
        <taxon>ecological metagenomes</taxon>
    </lineage>
</organism>
<dbReference type="EMBL" id="BART01020767">
    <property type="protein sequence ID" value="GAH05327.1"/>
    <property type="molecule type" value="Genomic_DNA"/>
</dbReference>
<sequence length="170" mass="18798">MTEVGDLISINGSLVESGIATYGEVVEDLKNVVSIRDGQALEIKELIIDLPIPNEIPATTTFEHVTVQLLQVSKASIVHHDDEDLIYQAQMNILAHGTSVGPVLIEPKQKSIHVTYRKGERPVLYRKELILGILSSHGTPQTAYYRIMTKAVKLSEKKRIALLSDISDTL</sequence>
<evidence type="ECO:0000313" key="1">
    <source>
        <dbReference type="EMBL" id="GAH05327.1"/>
    </source>
</evidence>
<name>X1CCK8_9ZZZZ</name>
<dbReference type="AlphaFoldDB" id="X1CCK8"/>
<gene>
    <name evidence="1" type="ORF">S01H4_38503</name>
</gene>
<reference evidence="1" key="1">
    <citation type="journal article" date="2014" name="Front. Microbiol.">
        <title>High frequency of phylogenetically diverse reductive dehalogenase-homologous genes in deep subseafloor sedimentary metagenomes.</title>
        <authorList>
            <person name="Kawai M."/>
            <person name="Futagami T."/>
            <person name="Toyoda A."/>
            <person name="Takaki Y."/>
            <person name="Nishi S."/>
            <person name="Hori S."/>
            <person name="Arai W."/>
            <person name="Tsubouchi T."/>
            <person name="Morono Y."/>
            <person name="Uchiyama I."/>
            <person name="Ito T."/>
            <person name="Fujiyama A."/>
            <person name="Inagaki F."/>
            <person name="Takami H."/>
        </authorList>
    </citation>
    <scope>NUCLEOTIDE SEQUENCE</scope>
    <source>
        <strain evidence="1">Expedition CK06-06</strain>
    </source>
</reference>